<keyword evidence="1" id="KW-0472">Membrane</keyword>
<evidence type="ECO:0000313" key="3">
    <source>
        <dbReference type="Proteomes" id="UP000033434"/>
    </source>
</evidence>
<sequence>MDKEFSTGIKKEDSFTNGAQGNFFIAKFYVMLLPLVCHIIASFLLYLFISKLL</sequence>
<gene>
    <name evidence="2" type="ORF">N479_20890</name>
</gene>
<dbReference type="AlphaFoldDB" id="A0A0F6A938"/>
<accession>A0A0F6A938</accession>
<feature type="transmembrane region" description="Helical" evidence="1">
    <location>
        <begin position="28"/>
        <end position="49"/>
    </location>
</feature>
<comment type="caution">
    <text evidence="2">The sequence shown here is derived from an EMBL/GenBank/DDBJ whole genome shotgun (WGS) entry which is preliminary data.</text>
</comment>
<keyword evidence="1" id="KW-1133">Transmembrane helix</keyword>
<proteinExistence type="predicted"/>
<protein>
    <submittedName>
        <fullName evidence="2">Uncharacterized protein</fullName>
    </submittedName>
</protein>
<keyword evidence="1" id="KW-0812">Transmembrane</keyword>
<evidence type="ECO:0000256" key="1">
    <source>
        <dbReference type="SAM" id="Phobius"/>
    </source>
</evidence>
<dbReference type="Proteomes" id="UP000033434">
    <property type="component" value="Unassembled WGS sequence"/>
</dbReference>
<evidence type="ECO:0000313" key="2">
    <source>
        <dbReference type="EMBL" id="KKE81894.1"/>
    </source>
</evidence>
<dbReference type="EMBL" id="AUXW01000175">
    <property type="protein sequence ID" value="KKE81894.1"/>
    <property type="molecule type" value="Genomic_DNA"/>
</dbReference>
<organism evidence="2 3">
    <name type="scientific">Pseudoalteromonas luteoviolacea S4054</name>
    <dbReference type="NCBI Taxonomy" id="1129367"/>
    <lineage>
        <taxon>Bacteria</taxon>
        <taxon>Pseudomonadati</taxon>
        <taxon>Pseudomonadota</taxon>
        <taxon>Gammaproteobacteria</taxon>
        <taxon>Alteromonadales</taxon>
        <taxon>Pseudoalteromonadaceae</taxon>
        <taxon>Pseudoalteromonas</taxon>
    </lineage>
</organism>
<reference evidence="2 3" key="1">
    <citation type="journal article" date="2015" name="BMC Genomics">
        <title>Genome mining reveals unlocked bioactive potential of marine Gram-negative bacteria.</title>
        <authorList>
            <person name="Machado H."/>
            <person name="Sonnenschein E.C."/>
            <person name="Melchiorsen J."/>
            <person name="Gram L."/>
        </authorList>
    </citation>
    <scope>NUCLEOTIDE SEQUENCE [LARGE SCALE GENOMIC DNA]</scope>
    <source>
        <strain evidence="2 3">S4054</strain>
    </source>
</reference>
<dbReference type="RefSeq" id="WP_155401409.1">
    <property type="nucleotide sequence ID" value="NZ_AUXW01000175.1"/>
</dbReference>
<dbReference type="PATRIC" id="fig|1129367.4.peg.4252"/>
<name>A0A0F6A938_9GAMM</name>